<evidence type="ECO:0000256" key="11">
    <source>
        <dbReference type="PROSITE-ProRule" id="PRU00221"/>
    </source>
</evidence>
<dbReference type="GO" id="GO:0003729">
    <property type="term" value="F:mRNA binding"/>
    <property type="evidence" value="ECO:0007669"/>
    <property type="project" value="TreeGrafter"/>
</dbReference>
<evidence type="ECO:0000256" key="2">
    <source>
        <dbReference type="ARBA" id="ARBA00022574"/>
    </source>
</evidence>
<evidence type="ECO:0000256" key="1">
    <source>
        <dbReference type="ARBA" id="ARBA00004123"/>
    </source>
</evidence>
<feature type="repeat" description="WD" evidence="11">
    <location>
        <begin position="265"/>
        <end position="297"/>
    </location>
</feature>
<dbReference type="InterPro" id="IPR001680">
    <property type="entry name" value="WD40_rpt"/>
</dbReference>
<dbReference type="PROSITE" id="PS00678">
    <property type="entry name" value="WD_REPEATS_1"/>
    <property type="match status" value="1"/>
</dbReference>
<dbReference type="SUPFAM" id="SSF50978">
    <property type="entry name" value="WD40 repeat-like"/>
    <property type="match status" value="1"/>
</dbReference>
<reference evidence="13" key="1">
    <citation type="submission" date="2017-11" db="EMBL/GenBank/DDBJ databases">
        <title>The sensing device of the deep-sea amphipod.</title>
        <authorList>
            <person name="Kobayashi H."/>
            <person name="Nagahama T."/>
            <person name="Arai W."/>
            <person name="Sasagawa Y."/>
            <person name="Umeda M."/>
            <person name="Hayashi T."/>
            <person name="Nikaido I."/>
            <person name="Watanabe H."/>
            <person name="Oguri K."/>
            <person name="Kitazato H."/>
            <person name="Fujioka K."/>
            <person name="Kido Y."/>
            <person name="Takami H."/>
        </authorList>
    </citation>
    <scope>NUCLEOTIDE SEQUENCE</scope>
    <source>
        <tissue evidence="13">Whole body</tissue>
    </source>
</reference>
<organism evidence="13">
    <name type="scientific">Hirondellea gigas</name>
    <dbReference type="NCBI Taxonomy" id="1518452"/>
    <lineage>
        <taxon>Eukaryota</taxon>
        <taxon>Metazoa</taxon>
        <taxon>Ecdysozoa</taxon>
        <taxon>Arthropoda</taxon>
        <taxon>Crustacea</taxon>
        <taxon>Multicrustacea</taxon>
        <taxon>Malacostraca</taxon>
        <taxon>Eumalacostraca</taxon>
        <taxon>Peracarida</taxon>
        <taxon>Amphipoda</taxon>
        <taxon>Amphilochidea</taxon>
        <taxon>Lysianassida</taxon>
        <taxon>Lysianassidira</taxon>
        <taxon>Lysianassoidea</taxon>
        <taxon>Lysianassidae</taxon>
        <taxon>Hirondellea</taxon>
    </lineage>
</organism>
<dbReference type="Pfam" id="PF00400">
    <property type="entry name" value="WD40"/>
    <property type="match status" value="5"/>
</dbReference>
<feature type="repeat" description="WD" evidence="11">
    <location>
        <begin position="181"/>
        <end position="222"/>
    </location>
</feature>
<keyword evidence="13" id="KW-0132">Cell division</keyword>
<feature type="region of interest" description="Disordered" evidence="12">
    <location>
        <begin position="60"/>
        <end position="97"/>
    </location>
</feature>
<evidence type="ECO:0000256" key="5">
    <source>
        <dbReference type="ARBA" id="ARBA00022737"/>
    </source>
</evidence>
<keyword evidence="5" id="KW-0677">Repeat</keyword>
<dbReference type="EMBL" id="IACT01003206">
    <property type="protein sequence ID" value="LAC22455.1"/>
    <property type="molecule type" value="mRNA"/>
</dbReference>
<dbReference type="PANTHER" id="PTHR43979">
    <property type="entry name" value="PRE-MRNA-PROCESSING FACTOR 17"/>
    <property type="match status" value="1"/>
</dbReference>
<accession>A0A6A7FWP8</accession>
<dbReference type="CDD" id="cd00200">
    <property type="entry name" value="WD40"/>
    <property type="match status" value="1"/>
</dbReference>
<feature type="compositionally biased region" description="Acidic residues" evidence="12">
    <location>
        <begin position="82"/>
        <end position="94"/>
    </location>
</feature>
<evidence type="ECO:0000256" key="7">
    <source>
        <dbReference type="ARBA" id="ARBA00023242"/>
    </source>
</evidence>
<dbReference type="PANTHER" id="PTHR43979:SF1">
    <property type="entry name" value="PRE-MRNA-PROCESSING FACTOR 17"/>
    <property type="match status" value="1"/>
</dbReference>
<dbReference type="FunFam" id="2.130.10.10:FF:000034">
    <property type="entry name" value="Pre-mRNA-processing factor 17, putative"/>
    <property type="match status" value="1"/>
</dbReference>
<name>A0A6A7FWP8_9CRUS</name>
<evidence type="ECO:0000256" key="9">
    <source>
        <dbReference type="ARBA" id="ARBA00075265"/>
    </source>
</evidence>
<evidence type="ECO:0000256" key="4">
    <source>
        <dbReference type="ARBA" id="ARBA00022728"/>
    </source>
</evidence>
<protein>
    <recommendedName>
        <fullName evidence="8">Pre-mRNA-processing factor 17</fullName>
    </recommendedName>
    <alternativeName>
        <fullName evidence="10">Cell division cycle 40 homolog</fullName>
    </alternativeName>
    <alternativeName>
        <fullName evidence="9">PRP17 homolog</fullName>
    </alternativeName>
</protein>
<dbReference type="SMART" id="SM00320">
    <property type="entry name" value="WD40"/>
    <property type="match status" value="5"/>
</dbReference>
<dbReference type="GO" id="GO:0071013">
    <property type="term" value="C:catalytic step 2 spliceosome"/>
    <property type="evidence" value="ECO:0007669"/>
    <property type="project" value="InterPro"/>
</dbReference>
<dbReference type="PROSITE" id="PS50082">
    <property type="entry name" value="WD_REPEATS_2"/>
    <property type="match status" value="5"/>
</dbReference>
<dbReference type="GO" id="GO:0051301">
    <property type="term" value="P:cell division"/>
    <property type="evidence" value="ECO:0007669"/>
    <property type="project" value="UniProtKB-KW"/>
</dbReference>
<evidence type="ECO:0000256" key="8">
    <source>
        <dbReference type="ARBA" id="ARBA00068146"/>
    </source>
</evidence>
<dbReference type="InterPro" id="IPR020472">
    <property type="entry name" value="WD40_PAC1"/>
</dbReference>
<dbReference type="InterPro" id="IPR032847">
    <property type="entry name" value="PRPF17"/>
</dbReference>
<keyword evidence="6" id="KW-0508">mRNA splicing</keyword>
<dbReference type="InterPro" id="IPR036322">
    <property type="entry name" value="WD40_repeat_dom_sf"/>
</dbReference>
<dbReference type="AlphaFoldDB" id="A0A6A7FWP8"/>
<keyword evidence="2 11" id="KW-0853">WD repeat</keyword>
<sequence>MNEKLIPKPINLTPQVSTIELGVEIGPSLPPRTPQSHNCEQVVVDEVAFTDALRPQCQKRRLDEAQASPQAKRQKEEQSASESEESSSSEEEMESSVFEGKKLHDYQGRTYMHCDQEFRNKDLDHRCYIPKAHIHTWEGHKKAVTTIRFLPNTGHILLSASLDNSVKLWDVNYDGRLLRTFSGHSLGVRDLCFNNDGSQFMTASYDGYVKLWDTETGQSHGRYKSGKRPNMVRIYPENEHEFLVSQDSNEIIQWDRRTNKIAMTYEGHLRPVKTITFIEDGKQFVSTSTDKRMFVWDYGLPVVNKYMSDVDMPSVKYAAVSPDGSKYIGQSSGGVMVYSIDRNGKFRPTGKKYSGHSSGGYACQVGFSPDGQFVISGSSNGYAVFWDAKKRKLYSRLQCHDKATVGCIWHPVFPSRVATCSWDGTIKLWD</sequence>
<evidence type="ECO:0000256" key="6">
    <source>
        <dbReference type="ARBA" id="ARBA00023187"/>
    </source>
</evidence>
<comment type="subcellular location">
    <subcellularLocation>
        <location evidence="1">Nucleus</location>
    </subcellularLocation>
</comment>
<evidence type="ECO:0000256" key="10">
    <source>
        <dbReference type="ARBA" id="ARBA00076678"/>
    </source>
</evidence>
<feature type="repeat" description="WD" evidence="11">
    <location>
        <begin position="397"/>
        <end position="430"/>
    </location>
</feature>
<dbReference type="Gene3D" id="2.130.10.10">
    <property type="entry name" value="YVTN repeat-like/Quinoprotein amine dehydrogenase"/>
    <property type="match status" value="1"/>
</dbReference>
<feature type="repeat" description="WD" evidence="11">
    <location>
        <begin position="365"/>
        <end position="396"/>
    </location>
</feature>
<feature type="repeat" description="WD" evidence="11">
    <location>
        <begin position="137"/>
        <end position="172"/>
    </location>
</feature>
<dbReference type="InterPro" id="IPR019775">
    <property type="entry name" value="WD40_repeat_CS"/>
</dbReference>
<keyword evidence="3" id="KW-0507">mRNA processing</keyword>
<proteinExistence type="evidence at transcript level"/>
<dbReference type="GO" id="GO:0000398">
    <property type="term" value="P:mRNA splicing, via spliceosome"/>
    <property type="evidence" value="ECO:0007669"/>
    <property type="project" value="InterPro"/>
</dbReference>
<keyword evidence="7" id="KW-0539">Nucleus</keyword>
<evidence type="ECO:0000256" key="12">
    <source>
        <dbReference type="SAM" id="MobiDB-lite"/>
    </source>
</evidence>
<dbReference type="InterPro" id="IPR015943">
    <property type="entry name" value="WD40/YVTN_repeat-like_dom_sf"/>
</dbReference>
<evidence type="ECO:0000256" key="3">
    <source>
        <dbReference type="ARBA" id="ARBA00022664"/>
    </source>
</evidence>
<keyword evidence="13" id="KW-0131">Cell cycle</keyword>
<evidence type="ECO:0000313" key="13">
    <source>
        <dbReference type="EMBL" id="LAC22455.1"/>
    </source>
</evidence>
<dbReference type="PROSITE" id="PS50294">
    <property type="entry name" value="WD_REPEATS_REGION"/>
    <property type="match status" value="4"/>
</dbReference>
<dbReference type="PRINTS" id="PR00320">
    <property type="entry name" value="GPROTEINBRPT"/>
</dbReference>
<keyword evidence="4" id="KW-0747">Spliceosome</keyword>